<dbReference type="KEGG" id="aman:B6F84_12895"/>
<keyword evidence="2" id="KW-1185">Reference proteome</keyword>
<protein>
    <submittedName>
        <fullName evidence="1">Uncharacterized protein</fullName>
    </submittedName>
</protein>
<organism evidence="1 2">
    <name type="scientific">Acidianus manzaensis</name>
    <dbReference type="NCBI Taxonomy" id="282676"/>
    <lineage>
        <taxon>Archaea</taxon>
        <taxon>Thermoproteota</taxon>
        <taxon>Thermoprotei</taxon>
        <taxon>Sulfolobales</taxon>
        <taxon>Sulfolobaceae</taxon>
        <taxon>Acidianus</taxon>
    </lineage>
</organism>
<accession>A0A1W6K2W5</accession>
<proteinExistence type="predicted"/>
<gene>
    <name evidence="1" type="ORF">B6F84_12895</name>
</gene>
<dbReference type="AlphaFoldDB" id="A0A1W6K2W5"/>
<sequence>MIFEIHANCMTNVNIYVLIKYVKEKKRVYKLRNSISYKRIRTHVEELIDRNPKILLVHYLL</sequence>
<reference evidence="1 2" key="1">
    <citation type="submission" date="2017-03" db="EMBL/GenBank/DDBJ databases">
        <title>Sulfur activation and transportation mechanism of thermophilic Archaea Acidianus manzaensis YN-25.</title>
        <authorList>
            <person name="Ma Y."/>
            <person name="Yang Y."/>
            <person name="Xia J."/>
        </authorList>
    </citation>
    <scope>NUCLEOTIDE SEQUENCE [LARGE SCALE GENOMIC DNA]</scope>
    <source>
        <strain evidence="1 2">YN-25</strain>
    </source>
</reference>
<dbReference type="Proteomes" id="UP000193404">
    <property type="component" value="Chromosome"/>
</dbReference>
<dbReference type="EMBL" id="CP020477">
    <property type="protein sequence ID" value="ARM76827.1"/>
    <property type="molecule type" value="Genomic_DNA"/>
</dbReference>
<name>A0A1W6K2W5_9CREN</name>
<evidence type="ECO:0000313" key="2">
    <source>
        <dbReference type="Proteomes" id="UP000193404"/>
    </source>
</evidence>
<evidence type="ECO:0000313" key="1">
    <source>
        <dbReference type="EMBL" id="ARM76827.1"/>
    </source>
</evidence>